<dbReference type="InterPro" id="IPR025558">
    <property type="entry name" value="DUF4283"/>
</dbReference>
<dbReference type="EMBL" id="JBBWWQ010000006">
    <property type="protein sequence ID" value="KAK8945123.1"/>
    <property type="molecule type" value="Genomic_DNA"/>
</dbReference>
<evidence type="ECO:0000259" key="1">
    <source>
        <dbReference type="Pfam" id="PF14111"/>
    </source>
</evidence>
<evidence type="ECO:0000313" key="2">
    <source>
        <dbReference type="EMBL" id="KAK8945123.1"/>
    </source>
</evidence>
<dbReference type="InterPro" id="IPR040256">
    <property type="entry name" value="At4g02000-like"/>
</dbReference>
<dbReference type="PANTHER" id="PTHR31286:SF180">
    <property type="entry name" value="OS10G0362600 PROTEIN"/>
    <property type="match status" value="1"/>
</dbReference>
<comment type="caution">
    <text evidence="2">The sequence shown here is derived from an EMBL/GenBank/DDBJ whole genome shotgun (WGS) entry which is preliminary data.</text>
</comment>
<dbReference type="AlphaFoldDB" id="A0AAP0BPP1"/>
<accession>A0AAP0BPP1</accession>
<gene>
    <name evidence="2" type="ORF">KSP39_PZI007761</name>
</gene>
<dbReference type="Proteomes" id="UP001418222">
    <property type="component" value="Unassembled WGS sequence"/>
</dbReference>
<protein>
    <recommendedName>
        <fullName evidence="1">DUF4283 domain-containing protein</fullName>
    </recommendedName>
</protein>
<reference evidence="2 3" key="1">
    <citation type="journal article" date="2022" name="Nat. Plants">
        <title>Genomes of leafy and leafless Platanthera orchids illuminate the evolution of mycoheterotrophy.</title>
        <authorList>
            <person name="Li M.H."/>
            <person name="Liu K.W."/>
            <person name="Li Z."/>
            <person name="Lu H.C."/>
            <person name="Ye Q.L."/>
            <person name="Zhang D."/>
            <person name="Wang J.Y."/>
            <person name="Li Y.F."/>
            <person name="Zhong Z.M."/>
            <person name="Liu X."/>
            <person name="Yu X."/>
            <person name="Liu D.K."/>
            <person name="Tu X.D."/>
            <person name="Liu B."/>
            <person name="Hao Y."/>
            <person name="Liao X.Y."/>
            <person name="Jiang Y.T."/>
            <person name="Sun W.H."/>
            <person name="Chen J."/>
            <person name="Chen Y.Q."/>
            <person name="Ai Y."/>
            <person name="Zhai J.W."/>
            <person name="Wu S.S."/>
            <person name="Zhou Z."/>
            <person name="Hsiao Y.Y."/>
            <person name="Wu W.L."/>
            <person name="Chen Y.Y."/>
            <person name="Lin Y.F."/>
            <person name="Hsu J.L."/>
            <person name="Li C.Y."/>
            <person name="Wang Z.W."/>
            <person name="Zhao X."/>
            <person name="Zhong W.Y."/>
            <person name="Ma X.K."/>
            <person name="Ma L."/>
            <person name="Huang J."/>
            <person name="Chen G.Z."/>
            <person name="Huang M.Z."/>
            <person name="Huang L."/>
            <person name="Peng D.H."/>
            <person name="Luo Y.B."/>
            <person name="Zou S.Q."/>
            <person name="Chen S.P."/>
            <person name="Lan S."/>
            <person name="Tsai W.C."/>
            <person name="Van de Peer Y."/>
            <person name="Liu Z.J."/>
        </authorList>
    </citation>
    <scope>NUCLEOTIDE SEQUENCE [LARGE SCALE GENOMIC DNA]</scope>
    <source>
        <strain evidence="2">Lor287</strain>
    </source>
</reference>
<proteinExistence type="predicted"/>
<name>A0AAP0BPP1_9ASPA</name>
<sequence length="251" mass="29059">MDEELVRQAMGRFEFAIVGKLLGRRLPFQFLLADLNRKWNSFGEFQLIMLSEDCFTCTFQTAAARDSVLMGGPWYVNGYIVGLDMWSKDFSPSSLNGMSSPIWVRLPHLPLIYWDKKNLGRMARMLGEPLWLDSVTSRWERAEYARFCVRADLSQPEYGLEDRLATSIKRSSTKVSLLYASIVEALAIKLISVSCAHQRWCRQNLKMEGALIFQSRLRMLQNCLHRGRKARLRCSPIWLGHKIRATWTVKM</sequence>
<feature type="domain" description="DUF4283" evidence="1">
    <location>
        <begin position="11"/>
        <end position="93"/>
    </location>
</feature>
<evidence type="ECO:0000313" key="3">
    <source>
        <dbReference type="Proteomes" id="UP001418222"/>
    </source>
</evidence>
<organism evidence="2 3">
    <name type="scientific">Platanthera zijinensis</name>
    <dbReference type="NCBI Taxonomy" id="2320716"/>
    <lineage>
        <taxon>Eukaryota</taxon>
        <taxon>Viridiplantae</taxon>
        <taxon>Streptophyta</taxon>
        <taxon>Embryophyta</taxon>
        <taxon>Tracheophyta</taxon>
        <taxon>Spermatophyta</taxon>
        <taxon>Magnoliopsida</taxon>
        <taxon>Liliopsida</taxon>
        <taxon>Asparagales</taxon>
        <taxon>Orchidaceae</taxon>
        <taxon>Orchidoideae</taxon>
        <taxon>Orchideae</taxon>
        <taxon>Orchidinae</taxon>
        <taxon>Platanthera</taxon>
    </lineage>
</organism>
<keyword evidence="3" id="KW-1185">Reference proteome</keyword>
<dbReference type="Pfam" id="PF14111">
    <property type="entry name" value="DUF4283"/>
    <property type="match status" value="1"/>
</dbReference>
<dbReference type="PANTHER" id="PTHR31286">
    <property type="entry name" value="GLYCINE-RICH CELL WALL STRUCTURAL PROTEIN 1.8-LIKE"/>
    <property type="match status" value="1"/>
</dbReference>